<evidence type="ECO:0000256" key="4">
    <source>
        <dbReference type="ARBA" id="ARBA00022679"/>
    </source>
</evidence>
<evidence type="ECO:0000256" key="5">
    <source>
        <dbReference type="ARBA" id="ARBA00022801"/>
    </source>
</evidence>
<dbReference type="GO" id="GO:0018104">
    <property type="term" value="P:peptidoglycan-protein cross-linking"/>
    <property type="evidence" value="ECO:0007669"/>
    <property type="project" value="TreeGrafter"/>
</dbReference>
<keyword evidence="3" id="KW-0328">Glycosyltransferase</keyword>
<gene>
    <name evidence="13" type="ORF">GGR24_003389</name>
</gene>
<dbReference type="InterPro" id="IPR050979">
    <property type="entry name" value="LD-transpeptidase"/>
</dbReference>
<dbReference type="GO" id="GO:0071972">
    <property type="term" value="F:peptidoglycan L,D-transpeptidase activity"/>
    <property type="evidence" value="ECO:0007669"/>
    <property type="project" value="TreeGrafter"/>
</dbReference>
<evidence type="ECO:0000256" key="3">
    <source>
        <dbReference type="ARBA" id="ARBA00022676"/>
    </source>
</evidence>
<dbReference type="RefSeq" id="WP_343066285.1">
    <property type="nucleotide sequence ID" value="NZ_JACIDR010000007.1"/>
</dbReference>
<reference evidence="13 14" key="1">
    <citation type="submission" date="2020-08" db="EMBL/GenBank/DDBJ databases">
        <title>Genomic Encyclopedia of Type Strains, Phase IV (KMG-IV): sequencing the most valuable type-strain genomes for metagenomic binning, comparative biology and taxonomic classification.</title>
        <authorList>
            <person name="Goeker M."/>
        </authorList>
    </citation>
    <scope>NUCLEOTIDE SEQUENCE [LARGE SCALE GENOMIC DNA]</scope>
    <source>
        <strain evidence="13 14">DSM 25481</strain>
    </source>
</reference>
<proteinExistence type="inferred from homology"/>
<dbReference type="InterPro" id="IPR005490">
    <property type="entry name" value="LD_TPept_cat_dom"/>
</dbReference>
<dbReference type="EMBL" id="JACIDR010000007">
    <property type="protein sequence ID" value="MBB3974702.1"/>
    <property type="molecule type" value="Genomic_DNA"/>
</dbReference>
<dbReference type="GO" id="GO:0005576">
    <property type="term" value="C:extracellular region"/>
    <property type="evidence" value="ECO:0007669"/>
    <property type="project" value="TreeGrafter"/>
</dbReference>
<evidence type="ECO:0000256" key="9">
    <source>
        <dbReference type="PROSITE-ProRule" id="PRU01373"/>
    </source>
</evidence>
<organism evidence="13 14">
    <name type="scientific">Hansschlegelia beijingensis</name>
    <dbReference type="NCBI Taxonomy" id="1133344"/>
    <lineage>
        <taxon>Bacteria</taxon>
        <taxon>Pseudomonadati</taxon>
        <taxon>Pseudomonadota</taxon>
        <taxon>Alphaproteobacteria</taxon>
        <taxon>Hyphomicrobiales</taxon>
        <taxon>Methylopilaceae</taxon>
        <taxon>Hansschlegelia</taxon>
    </lineage>
</organism>
<feature type="signal peptide" evidence="11">
    <location>
        <begin position="1"/>
        <end position="29"/>
    </location>
</feature>
<feature type="active site" description="Proton donor/acceptor" evidence="9">
    <location>
        <position position="262"/>
    </location>
</feature>
<comment type="pathway">
    <text evidence="1 9">Cell wall biogenesis; peptidoglycan biosynthesis.</text>
</comment>
<dbReference type="Pfam" id="PF03734">
    <property type="entry name" value="YkuD"/>
    <property type="match status" value="1"/>
</dbReference>
<evidence type="ECO:0000256" key="6">
    <source>
        <dbReference type="ARBA" id="ARBA00022960"/>
    </source>
</evidence>
<evidence type="ECO:0000256" key="10">
    <source>
        <dbReference type="SAM" id="MobiDB-lite"/>
    </source>
</evidence>
<comment type="caution">
    <text evidence="13">The sequence shown here is derived from an EMBL/GenBank/DDBJ whole genome shotgun (WGS) entry which is preliminary data.</text>
</comment>
<comment type="similarity">
    <text evidence="2">Belongs to the YkuD family.</text>
</comment>
<keyword evidence="11" id="KW-0732">Signal</keyword>
<protein>
    <submittedName>
        <fullName evidence="13">Lipoprotein-anchoring transpeptidase ErfK/SrfK</fullName>
    </submittedName>
</protein>
<keyword evidence="13" id="KW-0449">Lipoprotein</keyword>
<dbReference type="SUPFAM" id="SSF141523">
    <property type="entry name" value="L,D-transpeptidase catalytic domain-like"/>
    <property type="match status" value="1"/>
</dbReference>
<dbReference type="CDD" id="cd16913">
    <property type="entry name" value="YkuD_like"/>
    <property type="match status" value="1"/>
</dbReference>
<accession>A0A7W6GH33</accession>
<sequence length="302" mass="34081">MIFVRASVAAVCGALALGVGALWAAPALADPIVIPAPDYIPRGEARVVERYYEDGRVIRRVERRPYRRGYVEDMFDDPGDTIYRYEGRPRRIPTSRQRDYDVYDGPDPYSRDARSYRYYEDPRYDPYDREPEVRRGTRLAGPPSAAGAGQVRRSIDPKFARTVVPYRGSEPAGSIVIDTKARYLYLVQNDGSAIRYGVGVGKEGFSWKGVEKISNKKEWPDWRPPAEMRKRRPELPVMMAGGPDNPLGARALYLGNTLYRIHGSNEPWTIGHAVSSGCIRMTNEDVMDLYERVGIGTTVKVI</sequence>
<keyword evidence="6 9" id="KW-0133">Cell shape</keyword>
<name>A0A7W6GH33_9HYPH</name>
<evidence type="ECO:0000259" key="12">
    <source>
        <dbReference type="PROSITE" id="PS52029"/>
    </source>
</evidence>
<dbReference type="Gene3D" id="2.40.440.10">
    <property type="entry name" value="L,D-transpeptidase catalytic domain-like"/>
    <property type="match status" value="1"/>
</dbReference>
<dbReference type="PANTHER" id="PTHR30582:SF24">
    <property type="entry name" value="L,D-TRANSPEPTIDASE ERFK_SRFK-RELATED"/>
    <property type="match status" value="1"/>
</dbReference>
<feature type="compositionally biased region" description="Basic and acidic residues" evidence="10">
    <location>
        <begin position="125"/>
        <end position="135"/>
    </location>
</feature>
<dbReference type="UniPathway" id="UPA00219"/>
<keyword evidence="8 9" id="KW-0961">Cell wall biogenesis/degradation</keyword>
<evidence type="ECO:0000313" key="14">
    <source>
        <dbReference type="Proteomes" id="UP000528964"/>
    </source>
</evidence>
<dbReference type="FunFam" id="2.40.440.10:FF:000002">
    <property type="entry name" value="L,D-transpeptidase ErfK/SrfK"/>
    <property type="match status" value="1"/>
</dbReference>
<keyword evidence="7 9" id="KW-0573">Peptidoglycan synthesis</keyword>
<keyword evidence="5" id="KW-0378">Hydrolase</keyword>
<dbReference type="InterPro" id="IPR038063">
    <property type="entry name" value="Transpep_catalytic_dom"/>
</dbReference>
<feature type="region of interest" description="Disordered" evidence="10">
    <location>
        <begin position="125"/>
        <end position="151"/>
    </location>
</feature>
<feature type="active site" description="Nucleophile" evidence="9">
    <location>
        <position position="278"/>
    </location>
</feature>
<feature type="domain" description="L,D-TPase catalytic" evidence="12">
    <location>
        <begin position="173"/>
        <end position="302"/>
    </location>
</feature>
<keyword evidence="4" id="KW-0808">Transferase</keyword>
<dbReference type="GO" id="GO:0071555">
    <property type="term" value="P:cell wall organization"/>
    <property type="evidence" value="ECO:0007669"/>
    <property type="project" value="UniProtKB-UniRule"/>
</dbReference>
<evidence type="ECO:0000256" key="11">
    <source>
        <dbReference type="SAM" id="SignalP"/>
    </source>
</evidence>
<evidence type="ECO:0000313" key="13">
    <source>
        <dbReference type="EMBL" id="MBB3974702.1"/>
    </source>
</evidence>
<evidence type="ECO:0000256" key="7">
    <source>
        <dbReference type="ARBA" id="ARBA00022984"/>
    </source>
</evidence>
<dbReference type="GO" id="GO:0016757">
    <property type="term" value="F:glycosyltransferase activity"/>
    <property type="evidence" value="ECO:0007669"/>
    <property type="project" value="UniProtKB-KW"/>
</dbReference>
<dbReference type="AlphaFoldDB" id="A0A7W6GH33"/>
<evidence type="ECO:0000256" key="8">
    <source>
        <dbReference type="ARBA" id="ARBA00023316"/>
    </source>
</evidence>
<dbReference type="PANTHER" id="PTHR30582">
    <property type="entry name" value="L,D-TRANSPEPTIDASE"/>
    <property type="match status" value="1"/>
</dbReference>
<dbReference type="PROSITE" id="PS52029">
    <property type="entry name" value="LD_TPASE"/>
    <property type="match status" value="1"/>
</dbReference>
<evidence type="ECO:0000256" key="2">
    <source>
        <dbReference type="ARBA" id="ARBA00005992"/>
    </source>
</evidence>
<dbReference type="Proteomes" id="UP000528964">
    <property type="component" value="Unassembled WGS sequence"/>
</dbReference>
<evidence type="ECO:0000256" key="1">
    <source>
        <dbReference type="ARBA" id="ARBA00004752"/>
    </source>
</evidence>
<feature type="chain" id="PRO_5031551902" evidence="11">
    <location>
        <begin position="30"/>
        <end position="302"/>
    </location>
</feature>
<dbReference type="GO" id="GO:0008360">
    <property type="term" value="P:regulation of cell shape"/>
    <property type="evidence" value="ECO:0007669"/>
    <property type="project" value="UniProtKB-UniRule"/>
</dbReference>
<keyword evidence="14" id="KW-1185">Reference proteome</keyword>